<dbReference type="InterPro" id="IPR013632">
    <property type="entry name" value="Rad51_C"/>
</dbReference>
<keyword evidence="5" id="KW-0238">DNA-binding</keyword>
<evidence type="ECO:0000259" key="10">
    <source>
        <dbReference type="PROSITE" id="PS50162"/>
    </source>
</evidence>
<dbReference type="NCBIfam" id="NF003301">
    <property type="entry name" value="PRK04301.1"/>
    <property type="match status" value="1"/>
</dbReference>
<dbReference type="Pfam" id="PF14520">
    <property type="entry name" value="HHH_5"/>
    <property type="match status" value="1"/>
</dbReference>
<sequence length="357" mass="38943">MEETLTFNTQATQATQATESNTLQPIDEYEDSVDDFELISIEMLQKEGISSGDISKLKAFGICTLKAIQMTTKKNLCKIKGISEAKVEKIKEIVAVILGSGFITATQFGELRACVVNISTGSKEFDKILGGGIQTMSITEAFGEFRTGKTQIAHTLCVTSQLPLQMGGGNGKAAYIDTEGTFRPDRIREIAERFGLDSSIVMDNIIYARAYNSEHQFDLLNEVATRFAEENGVYRLLVVDSIIALFRTDFTGRGELSERQQKLNTFLARLTRISEEFNVAVFITNQIQSDPGAGLTFVADPKKPVGGNILAHASTTRLSLRKGRGEQRVAKIYDSPDLPEAEAVYAIGGGGIIDAAD</sequence>
<dbReference type="AlphaFoldDB" id="A0A1R1X5P3"/>
<dbReference type="GO" id="GO:0140664">
    <property type="term" value="F:ATP-dependent DNA damage sensor activity"/>
    <property type="evidence" value="ECO:0007669"/>
    <property type="project" value="InterPro"/>
</dbReference>
<dbReference type="PROSITE" id="PS50163">
    <property type="entry name" value="RECA_3"/>
    <property type="match status" value="1"/>
</dbReference>
<keyword evidence="7" id="KW-0469">Meiosis</keyword>
<dbReference type="SUPFAM" id="SSF47794">
    <property type="entry name" value="Rad51 N-terminal domain-like"/>
    <property type="match status" value="1"/>
</dbReference>
<dbReference type="InterPro" id="IPR020587">
    <property type="entry name" value="RecA_monomer-monomer_interface"/>
</dbReference>
<evidence type="ECO:0000256" key="5">
    <source>
        <dbReference type="ARBA" id="ARBA00023125"/>
    </source>
</evidence>
<dbReference type="SUPFAM" id="SSF52540">
    <property type="entry name" value="P-loop containing nucleoside triphosphate hydrolases"/>
    <property type="match status" value="1"/>
</dbReference>
<comment type="similarity">
    <text evidence="2">Belongs to the RecA family. DMC1 subfamily.</text>
</comment>
<dbReference type="NCBIfam" id="TIGR02238">
    <property type="entry name" value="recomb_DMC1"/>
    <property type="match status" value="1"/>
</dbReference>
<evidence type="ECO:0000256" key="2">
    <source>
        <dbReference type="ARBA" id="ARBA00008897"/>
    </source>
</evidence>
<keyword evidence="6" id="KW-0539">Nucleus</keyword>
<dbReference type="CDD" id="cd19514">
    <property type="entry name" value="DMC1"/>
    <property type="match status" value="1"/>
</dbReference>
<name>A0A1R1X5P3_9FUNG</name>
<feature type="domain" description="RecA family profile 1" evidence="10">
    <location>
        <begin position="114"/>
        <end position="287"/>
    </location>
</feature>
<proteinExistence type="inferred from homology"/>
<dbReference type="GO" id="GO:0000150">
    <property type="term" value="F:DNA strand exchange activity"/>
    <property type="evidence" value="ECO:0007669"/>
    <property type="project" value="InterPro"/>
</dbReference>
<dbReference type="Gene3D" id="1.10.150.20">
    <property type="entry name" value="5' to 3' exonuclease, C-terminal subdomain"/>
    <property type="match status" value="1"/>
</dbReference>
<keyword evidence="8" id="KW-0131">Cell cycle</keyword>
<evidence type="ECO:0000256" key="1">
    <source>
        <dbReference type="ARBA" id="ARBA00004123"/>
    </source>
</evidence>
<evidence type="ECO:0000256" key="6">
    <source>
        <dbReference type="ARBA" id="ARBA00023242"/>
    </source>
</evidence>
<evidence type="ECO:0000256" key="8">
    <source>
        <dbReference type="ARBA" id="ARBA00023306"/>
    </source>
</evidence>
<dbReference type="Gene3D" id="3.40.50.300">
    <property type="entry name" value="P-loop containing nucleotide triphosphate hydrolases"/>
    <property type="match status" value="1"/>
</dbReference>
<dbReference type="InterPro" id="IPR027417">
    <property type="entry name" value="P-loop_NTPase"/>
</dbReference>
<dbReference type="InterPro" id="IPR011940">
    <property type="entry name" value="Dmc1"/>
</dbReference>
<organism evidence="12 13">
    <name type="scientific">Smittium culicis</name>
    <dbReference type="NCBI Taxonomy" id="133412"/>
    <lineage>
        <taxon>Eukaryota</taxon>
        <taxon>Fungi</taxon>
        <taxon>Fungi incertae sedis</taxon>
        <taxon>Zoopagomycota</taxon>
        <taxon>Kickxellomycotina</taxon>
        <taxon>Harpellomycetes</taxon>
        <taxon>Harpellales</taxon>
        <taxon>Legeriomycetaceae</taxon>
        <taxon>Smittium</taxon>
    </lineage>
</organism>
<dbReference type="PANTHER" id="PTHR22942:SF30">
    <property type="entry name" value="MEIOTIC RECOMBINATION PROTEIN DMC1_LIM15 HOMOLOG"/>
    <property type="match status" value="1"/>
</dbReference>
<evidence type="ECO:0000313" key="12">
    <source>
        <dbReference type="EMBL" id="OMJ09951.1"/>
    </source>
</evidence>
<dbReference type="OrthoDB" id="10251254at2759"/>
<comment type="caution">
    <text evidence="12">The sequence shown here is derived from an EMBL/GenBank/DDBJ whole genome shotgun (WGS) entry which is preliminary data.</text>
</comment>
<dbReference type="InterPro" id="IPR020588">
    <property type="entry name" value="RecA_ATP-bd"/>
</dbReference>
<evidence type="ECO:0000313" key="13">
    <source>
        <dbReference type="Proteomes" id="UP000187429"/>
    </source>
</evidence>
<keyword evidence="13" id="KW-1185">Reference proteome</keyword>
<evidence type="ECO:0000256" key="4">
    <source>
        <dbReference type="ARBA" id="ARBA00022840"/>
    </source>
</evidence>
<dbReference type="GO" id="GO:0070192">
    <property type="term" value="P:chromosome organization involved in meiotic cell cycle"/>
    <property type="evidence" value="ECO:0007669"/>
    <property type="project" value="TreeGrafter"/>
</dbReference>
<dbReference type="EMBL" id="LSSM01006836">
    <property type="protein sequence ID" value="OMJ09951.1"/>
    <property type="molecule type" value="Genomic_DNA"/>
</dbReference>
<dbReference type="InterPro" id="IPR010995">
    <property type="entry name" value="DNA_repair_Rad51/TF_NusA_a-hlx"/>
</dbReference>
<gene>
    <name evidence="12" type="ORF">AYI69_g10435</name>
</gene>
<dbReference type="Proteomes" id="UP000187429">
    <property type="component" value="Unassembled WGS sequence"/>
</dbReference>
<dbReference type="GO" id="GO:0000709">
    <property type="term" value="P:meiotic joint molecule formation"/>
    <property type="evidence" value="ECO:0007669"/>
    <property type="project" value="UniProtKB-ARBA"/>
</dbReference>
<dbReference type="GO" id="GO:0006312">
    <property type="term" value="P:mitotic recombination"/>
    <property type="evidence" value="ECO:0007669"/>
    <property type="project" value="TreeGrafter"/>
</dbReference>
<dbReference type="FunFam" id="3.40.50.300:FF:000239">
    <property type="entry name" value="Meiotic recombination protein DMC1"/>
    <property type="match status" value="1"/>
</dbReference>
<dbReference type="GO" id="GO:0042148">
    <property type="term" value="P:DNA strand invasion"/>
    <property type="evidence" value="ECO:0007669"/>
    <property type="project" value="TreeGrafter"/>
</dbReference>
<dbReference type="GO" id="GO:0000794">
    <property type="term" value="C:condensed nuclear chromosome"/>
    <property type="evidence" value="ECO:0007669"/>
    <property type="project" value="TreeGrafter"/>
</dbReference>
<evidence type="ECO:0000259" key="11">
    <source>
        <dbReference type="PROSITE" id="PS50163"/>
    </source>
</evidence>
<dbReference type="GO" id="GO:0003697">
    <property type="term" value="F:single-stranded DNA binding"/>
    <property type="evidence" value="ECO:0007669"/>
    <property type="project" value="TreeGrafter"/>
</dbReference>
<dbReference type="Pfam" id="PF08423">
    <property type="entry name" value="Rad51"/>
    <property type="match status" value="1"/>
</dbReference>
<keyword evidence="3 9" id="KW-0547">Nucleotide-binding</keyword>
<dbReference type="GO" id="GO:0003690">
    <property type="term" value="F:double-stranded DNA binding"/>
    <property type="evidence" value="ECO:0007669"/>
    <property type="project" value="TreeGrafter"/>
</dbReference>
<evidence type="ECO:0000256" key="9">
    <source>
        <dbReference type="RuleBase" id="RU003422"/>
    </source>
</evidence>
<protein>
    <submittedName>
        <fullName evidence="12">Meiotic recombination protein DMC1/LIM15-like protein</fullName>
    </submittedName>
</protein>
<dbReference type="InterPro" id="IPR016467">
    <property type="entry name" value="DNA_recomb/repair_RecA-like"/>
</dbReference>
<keyword evidence="4 9" id="KW-0067">ATP-binding</keyword>
<accession>A0A1R1X5P3</accession>
<dbReference type="PIRSF" id="PIRSF005856">
    <property type="entry name" value="Rad51"/>
    <property type="match status" value="1"/>
</dbReference>
<feature type="domain" description="RecA family profile 2" evidence="11">
    <location>
        <begin position="294"/>
        <end position="357"/>
    </location>
</feature>
<dbReference type="PANTHER" id="PTHR22942">
    <property type="entry name" value="RECA/RAD51/RADA DNA STRAND-PAIRING FAMILY MEMBER"/>
    <property type="match status" value="1"/>
</dbReference>
<evidence type="ECO:0000256" key="7">
    <source>
        <dbReference type="ARBA" id="ARBA00023254"/>
    </source>
</evidence>
<reference evidence="13" key="1">
    <citation type="submission" date="2017-01" db="EMBL/GenBank/DDBJ databases">
        <authorList>
            <person name="Wang Y."/>
            <person name="White M."/>
            <person name="Kvist S."/>
            <person name="Moncalvo J.-M."/>
        </authorList>
    </citation>
    <scope>NUCLEOTIDE SEQUENCE [LARGE SCALE GENOMIC DNA]</scope>
    <source>
        <strain evidence="13">ID-206-W2</strain>
    </source>
</reference>
<dbReference type="PROSITE" id="PS50162">
    <property type="entry name" value="RECA_2"/>
    <property type="match status" value="1"/>
</dbReference>
<dbReference type="GO" id="GO:0005524">
    <property type="term" value="F:ATP binding"/>
    <property type="evidence" value="ECO:0007669"/>
    <property type="project" value="UniProtKB-KW"/>
</dbReference>
<comment type="subcellular location">
    <subcellularLocation>
        <location evidence="1">Nucleus</location>
    </subcellularLocation>
</comment>
<dbReference type="GO" id="GO:0000730">
    <property type="term" value="P:DNA recombinase assembly"/>
    <property type="evidence" value="ECO:0007669"/>
    <property type="project" value="TreeGrafter"/>
</dbReference>
<evidence type="ECO:0000256" key="3">
    <source>
        <dbReference type="ARBA" id="ARBA00022741"/>
    </source>
</evidence>